<dbReference type="STRING" id="657014.SAMN04488092_11042"/>
<protein>
    <submittedName>
        <fullName evidence="4">PilZ domain-containing protein</fullName>
    </submittedName>
</protein>
<feature type="transmembrane region" description="Helical" evidence="2">
    <location>
        <begin position="159"/>
        <end position="177"/>
    </location>
</feature>
<evidence type="ECO:0000256" key="1">
    <source>
        <dbReference type="SAM" id="MobiDB-lite"/>
    </source>
</evidence>
<evidence type="ECO:0000259" key="3">
    <source>
        <dbReference type="Pfam" id="PF07238"/>
    </source>
</evidence>
<reference evidence="4 5" key="1">
    <citation type="submission" date="2016-10" db="EMBL/GenBank/DDBJ databases">
        <authorList>
            <person name="de Groot N.N."/>
        </authorList>
    </citation>
    <scope>NUCLEOTIDE SEQUENCE [LARGE SCALE GENOMIC DNA]</scope>
    <source>
        <strain evidence="4 5">DSM 22007</strain>
    </source>
</reference>
<accession>A0A1H9HR18</accession>
<feature type="region of interest" description="Disordered" evidence="1">
    <location>
        <begin position="276"/>
        <end position="296"/>
    </location>
</feature>
<evidence type="ECO:0000313" key="5">
    <source>
        <dbReference type="Proteomes" id="UP000198634"/>
    </source>
</evidence>
<organism evidence="4 5">
    <name type="scientific">Thalassovita taeanensis</name>
    <dbReference type="NCBI Taxonomy" id="657014"/>
    <lineage>
        <taxon>Bacteria</taxon>
        <taxon>Pseudomonadati</taxon>
        <taxon>Pseudomonadota</taxon>
        <taxon>Alphaproteobacteria</taxon>
        <taxon>Rhodobacterales</taxon>
        <taxon>Roseobacteraceae</taxon>
        <taxon>Thalassovita</taxon>
    </lineage>
</organism>
<dbReference type="EMBL" id="FOEP01000010">
    <property type="protein sequence ID" value="SEQ64726.1"/>
    <property type="molecule type" value="Genomic_DNA"/>
</dbReference>
<dbReference type="GO" id="GO:0035438">
    <property type="term" value="F:cyclic-di-GMP binding"/>
    <property type="evidence" value="ECO:0007669"/>
    <property type="project" value="InterPro"/>
</dbReference>
<dbReference type="RefSeq" id="WP_090270354.1">
    <property type="nucleotide sequence ID" value="NZ_FOEP01000010.1"/>
</dbReference>
<name>A0A1H9HR18_9RHOB</name>
<dbReference type="Pfam" id="PF07238">
    <property type="entry name" value="PilZ"/>
    <property type="match status" value="1"/>
</dbReference>
<dbReference type="InterPro" id="IPR009875">
    <property type="entry name" value="PilZ_domain"/>
</dbReference>
<dbReference type="Proteomes" id="UP000198634">
    <property type="component" value="Unassembled WGS sequence"/>
</dbReference>
<keyword evidence="2" id="KW-0812">Transmembrane</keyword>
<keyword evidence="5" id="KW-1185">Reference proteome</keyword>
<sequence>MKRYPQIFLVTCLIAFWGNRALSEAPCQINTWLATLYYNGTALSGQLSGPLDTEQVALITARHADRYSLLDVRLKLRDSGMSGDAAEISQFLTTQNLVLSALNRGGPQYARSVAQNAGLASQLAALQNIVSRMRCNEDEEWRARAYAQVPGGAIPLSRLGAILTALGVSAGCVGYVLSKRFYLKQRRSRRFVCAVPCQVEQDGLIYDAEIIDLSQLGAKLRLHIPLHAGHKMMVRIKNRPYPAHLTWQNANFAGLSFAHHLDSDLIQSVVRPSPANRISKTENGARKAPFSKKISE</sequence>
<dbReference type="OrthoDB" id="7877464at2"/>
<gene>
    <name evidence="4" type="ORF">SAMN04488092_11042</name>
</gene>
<dbReference type="SUPFAM" id="SSF141371">
    <property type="entry name" value="PilZ domain-like"/>
    <property type="match status" value="1"/>
</dbReference>
<proteinExistence type="predicted"/>
<feature type="domain" description="PilZ" evidence="3">
    <location>
        <begin position="185"/>
        <end position="269"/>
    </location>
</feature>
<evidence type="ECO:0000256" key="2">
    <source>
        <dbReference type="SAM" id="Phobius"/>
    </source>
</evidence>
<dbReference type="AlphaFoldDB" id="A0A1H9HR18"/>
<evidence type="ECO:0000313" key="4">
    <source>
        <dbReference type="EMBL" id="SEQ64726.1"/>
    </source>
</evidence>
<keyword evidence="2" id="KW-0472">Membrane</keyword>
<keyword evidence="2" id="KW-1133">Transmembrane helix</keyword>